<evidence type="ECO:0008006" key="4">
    <source>
        <dbReference type="Google" id="ProtNLM"/>
    </source>
</evidence>
<evidence type="ECO:0000313" key="2">
    <source>
        <dbReference type="EMBL" id="RLK48846.1"/>
    </source>
</evidence>
<proteinExistence type="predicted"/>
<sequence>MNGCRLSMSAKAQGVRLGTVLAVLCGAVVPGLAAADDRVLDTLQLHGFLSQGWVTTDHNNFFGPSSDGSGSFQYTEIGANASLRPHEDLLFSAQVLSRRAGGDGRDARPKLDHGVVDYQLVSTPGRTLGVQAGRFKNPFGLYNQTRDVPFARPGILLPQSIYFDRARSLAMAADGGSVYWEERLPGGGNLRAQIGAGRAQADDDLEVTLGLDQVDGSIEPRDSVIGQLRYEHDGGRVVAALSAARVKARYERSGASDGDFEFRPWILSLQYNQPEWSLTGEFALRESSMEGLGELGADFDITGESWYLQYNRRFMDNWEWLIRYDSLVTDRSDRSGRDFSAGTNGQIPAHARYAHDWTLGLRWQPHPKVLLGAEYHHVDGTGWLPGEDNPDPADTSRRWNMLLLQMSLRY</sequence>
<organism evidence="2 3">
    <name type="scientific">Alkalispirillum mobile</name>
    <dbReference type="NCBI Taxonomy" id="85925"/>
    <lineage>
        <taxon>Bacteria</taxon>
        <taxon>Pseudomonadati</taxon>
        <taxon>Pseudomonadota</taxon>
        <taxon>Gammaproteobacteria</taxon>
        <taxon>Chromatiales</taxon>
        <taxon>Ectothiorhodospiraceae</taxon>
        <taxon>Alkalispirillum</taxon>
    </lineage>
</organism>
<accession>A0A498C2H3</accession>
<dbReference type="Gene3D" id="2.40.160.10">
    <property type="entry name" value="Porin"/>
    <property type="match status" value="1"/>
</dbReference>
<feature type="chain" id="PRO_5019740080" description="Phosphate-selective porin O/P" evidence="1">
    <location>
        <begin position="36"/>
        <end position="410"/>
    </location>
</feature>
<name>A0A498C2H3_9GAMM</name>
<dbReference type="Proteomes" id="UP000275461">
    <property type="component" value="Unassembled WGS sequence"/>
</dbReference>
<keyword evidence="3" id="KW-1185">Reference proteome</keyword>
<evidence type="ECO:0000313" key="3">
    <source>
        <dbReference type="Proteomes" id="UP000275461"/>
    </source>
</evidence>
<feature type="signal peptide" evidence="1">
    <location>
        <begin position="1"/>
        <end position="35"/>
    </location>
</feature>
<dbReference type="SUPFAM" id="SSF56935">
    <property type="entry name" value="Porins"/>
    <property type="match status" value="1"/>
</dbReference>
<dbReference type="AlphaFoldDB" id="A0A498C2H3"/>
<dbReference type="EMBL" id="RCDA01000002">
    <property type="protein sequence ID" value="RLK48846.1"/>
    <property type="molecule type" value="Genomic_DNA"/>
</dbReference>
<reference evidence="2 3" key="1">
    <citation type="submission" date="2018-10" db="EMBL/GenBank/DDBJ databases">
        <title>Genomic Encyclopedia of Type Strains, Phase IV (KMG-IV): sequencing the most valuable type-strain genomes for metagenomic binning, comparative biology and taxonomic classification.</title>
        <authorList>
            <person name="Goeker M."/>
        </authorList>
    </citation>
    <scope>NUCLEOTIDE SEQUENCE [LARGE SCALE GENOMIC DNA]</scope>
    <source>
        <strain evidence="2 3">DSM 12769</strain>
    </source>
</reference>
<protein>
    <recommendedName>
        <fullName evidence="4">Phosphate-selective porin O/P</fullName>
    </recommendedName>
</protein>
<comment type="caution">
    <text evidence="2">The sequence shown here is derived from an EMBL/GenBank/DDBJ whole genome shotgun (WGS) entry which is preliminary data.</text>
</comment>
<dbReference type="InterPro" id="IPR023614">
    <property type="entry name" value="Porin_dom_sf"/>
</dbReference>
<keyword evidence="1" id="KW-0732">Signal</keyword>
<evidence type="ECO:0000256" key="1">
    <source>
        <dbReference type="SAM" id="SignalP"/>
    </source>
</evidence>
<gene>
    <name evidence="2" type="ORF">DFR31_1961</name>
</gene>